<dbReference type="Gene3D" id="2.60.40.3330">
    <property type="match status" value="1"/>
</dbReference>
<evidence type="ECO:0000256" key="4">
    <source>
        <dbReference type="ARBA" id="ARBA00022729"/>
    </source>
</evidence>
<dbReference type="AlphaFoldDB" id="G0NH57"/>
<keyword evidence="6" id="KW-1185">Reference proteome</keyword>
<keyword evidence="3" id="KW-0964">Secreted</keyword>
<reference evidence="6" key="1">
    <citation type="submission" date="2011-07" db="EMBL/GenBank/DDBJ databases">
        <authorList>
            <consortium name="Caenorhabditis brenneri Sequencing and Analysis Consortium"/>
            <person name="Wilson R.K."/>
        </authorList>
    </citation>
    <scope>NUCLEOTIDE SEQUENCE [LARGE SCALE GENOMIC DNA]</scope>
    <source>
        <strain evidence="6">PB2801</strain>
    </source>
</reference>
<evidence type="ECO:0000313" key="6">
    <source>
        <dbReference type="Proteomes" id="UP000008068"/>
    </source>
</evidence>
<organism evidence="6">
    <name type="scientific">Caenorhabditis brenneri</name>
    <name type="common">Nematode worm</name>
    <dbReference type="NCBI Taxonomy" id="135651"/>
    <lineage>
        <taxon>Eukaryota</taxon>
        <taxon>Metazoa</taxon>
        <taxon>Ecdysozoa</taxon>
        <taxon>Nematoda</taxon>
        <taxon>Chromadorea</taxon>
        <taxon>Rhabditida</taxon>
        <taxon>Rhabditina</taxon>
        <taxon>Rhabditomorpha</taxon>
        <taxon>Rhabditoidea</taxon>
        <taxon>Rhabditidae</taxon>
        <taxon>Peloderinae</taxon>
        <taxon>Caenorhabditis</taxon>
    </lineage>
</organism>
<dbReference type="eggNOG" id="ENOG502THUN">
    <property type="taxonomic scope" value="Eukaryota"/>
</dbReference>
<dbReference type="PANTHER" id="PTHR21700">
    <property type="entry name" value="TRANSTHYRETIN-LIKE FAMILY PROTEIN-RELATED"/>
    <property type="match status" value="1"/>
</dbReference>
<keyword evidence="4" id="KW-0732">Signal</keyword>
<dbReference type="Proteomes" id="UP000008068">
    <property type="component" value="Unassembled WGS sequence"/>
</dbReference>
<dbReference type="GO" id="GO:0009986">
    <property type="term" value="C:cell surface"/>
    <property type="evidence" value="ECO:0007669"/>
    <property type="project" value="InterPro"/>
</dbReference>
<dbReference type="HOGENOM" id="CLU_121109_3_0_1"/>
<dbReference type="EMBL" id="GL379884">
    <property type="protein sequence ID" value="EGT60395.1"/>
    <property type="molecule type" value="Genomic_DNA"/>
</dbReference>
<dbReference type="PANTHER" id="PTHR21700:SF29">
    <property type="entry name" value="TRANSTHYRETIN-LIKE FAMILY PROTEIN"/>
    <property type="match status" value="1"/>
</dbReference>
<evidence type="ECO:0000256" key="1">
    <source>
        <dbReference type="ARBA" id="ARBA00004613"/>
    </source>
</evidence>
<dbReference type="FunCoup" id="G0NH57">
    <property type="interactions" value="1118"/>
</dbReference>
<protein>
    <submittedName>
        <fullName evidence="5">Uncharacterized protein</fullName>
    </submittedName>
</protein>
<dbReference type="InterPro" id="IPR001534">
    <property type="entry name" value="Transthyretin-like"/>
</dbReference>
<comment type="subcellular location">
    <subcellularLocation>
        <location evidence="1">Secreted</location>
    </subcellularLocation>
</comment>
<proteinExistence type="inferred from homology"/>
<gene>
    <name evidence="5" type="ORF">CAEBREN_21243</name>
</gene>
<name>G0NH57_CAEBE</name>
<dbReference type="InterPro" id="IPR038479">
    <property type="entry name" value="Transthyretin-like_sf"/>
</dbReference>
<dbReference type="OrthoDB" id="5813900at2759"/>
<comment type="similarity">
    <text evidence="2">Belongs to the nematode transthyretin-like family.</text>
</comment>
<dbReference type="STRING" id="135651.G0NH57"/>
<accession>G0NH57</accession>
<evidence type="ECO:0000256" key="2">
    <source>
        <dbReference type="ARBA" id="ARBA00010112"/>
    </source>
</evidence>
<dbReference type="Pfam" id="PF01060">
    <property type="entry name" value="TTR-52"/>
    <property type="match status" value="1"/>
</dbReference>
<evidence type="ECO:0000256" key="3">
    <source>
        <dbReference type="ARBA" id="ARBA00022525"/>
    </source>
</evidence>
<dbReference type="InParanoid" id="G0NH57"/>
<sequence>MLCHGKPAQFVELQLVSEHPIGGTKFAKDVFTDPDGYFDISGYIYNNHWTPIDARLYVWHTCMEKEYELIDPCFNRFKLSIPRIKVSEGPLADKTWNIGEFELKEWRSGQSLWCND</sequence>
<dbReference type="GO" id="GO:0005576">
    <property type="term" value="C:extracellular region"/>
    <property type="evidence" value="ECO:0007669"/>
    <property type="project" value="UniProtKB-SubCell"/>
</dbReference>
<evidence type="ECO:0000313" key="5">
    <source>
        <dbReference type="EMBL" id="EGT60395.1"/>
    </source>
</evidence>